<organism evidence="1">
    <name type="scientific">marine sediment metagenome</name>
    <dbReference type="NCBI Taxonomy" id="412755"/>
    <lineage>
        <taxon>unclassified sequences</taxon>
        <taxon>metagenomes</taxon>
        <taxon>ecological metagenomes</taxon>
    </lineage>
</organism>
<reference evidence="1" key="1">
    <citation type="journal article" date="2014" name="Front. Microbiol.">
        <title>High frequency of phylogenetically diverse reductive dehalogenase-homologous genes in deep subseafloor sedimentary metagenomes.</title>
        <authorList>
            <person name="Kawai M."/>
            <person name="Futagami T."/>
            <person name="Toyoda A."/>
            <person name="Takaki Y."/>
            <person name="Nishi S."/>
            <person name="Hori S."/>
            <person name="Arai W."/>
            <person name="Tsubouchi T."/>
            <person name="Morono Y."/>
            <person name="Uchiyama I."/>
            <person name="Ito T."/>
            <person name="Fujiyama A."/>
            <person name="Inagaki F."/>
            <person name="Takami H."/>
        </authorList>
    </citation>
    <scope>NUCLEOTIDE SEQUENCE</scope>
    <source>
        <strain evidence="1">Expedition CK06-06</strain>
    </source>
</reference>
<feature type="non-terminal residue" evidence="1">
    <location>
        <position position="30"/>
    </location>
</feature>
<dbReference type="AlphaFoldDB" id="X1DMV7"/>
<protein>
    <submittedName>
        <fullName evidence="1">Uncharacterized protein</fullName>
    </submittedName>
</protein>
<proteinExistence type="predicted"/>
<accession>X1DMV7</accession>
<gene>
    <name evidence="1" type="ORF">S03H2_07204</name>
</gene>
<evidence type="ECO:0000313" key="1">
    <source>
        <dbReference type="EMBL" id="GAH22301.1"/>
    </source>
</evidence>
<sequence length="30" mass="3609">MEMFVGIPSEHYLCLYCALNNYDKITDRIR</sequence>
<dbReference type="EMBL" id="BARU01003287">
    <property type="protein sequence ID" value="GAH22301.1"/>
    <property type="molecule type" value="Genomic_DNA"/>
</dbReference>
<name>X1DMV7_9ZZZZ</name>
<comment type="caution">
    <text evidence="1">The sequence shown here is derived from an EMBL/GenBank/DDBJ whole genome shotgun (WGS) entry which is preliminary data.</text>
</comment>